<evidence type="ECO:0000313" key="4">
    <source>
        <dbReference type="Proteomes" id="UP000319783"/>
    </source>
</evidence>
<comment type="caution">
    <text evidence="3">The sequence shown here is derived from an EMBL/GenBank/DDBJ whole genome shotgun (WGS) entry which is preliminary data.</text>
</comment>
<name>A0A533QCT6_9BACT</name>
<protein>
    <recommendedName>
        <fullName evidence="5">Cell division protein FtsQ</fullName>
    </recommendedName>
</protein>
<dbReference type="Proteomes" id="UP000319783">
    <property type="component" value="Unassembled WGS sequence"/>
</dbReference>
<feature type="transmembrane region" description="Helical" evidence="2">
    <location>
        <begin position="33"/>
        <end position="55"/>
    </location>
</feature>
<keyword evidence="1" id="KW-0175">Coiled coil</keyword>
<gene>
    <name evidence="3" type="ORF">JETT_3293</name>
</gene>
<keyword evidence="2" id="KW-0812">Transmembrane</keyword>
<reference evidence="3 4" key="1">
    <citation type="submission" date="2019-04" db="EMBL/GenBank/DDBJ databases">
        <title>Genome of a novel bacterium Candidatus Jettenia ecosi reconstructed from metagenome of an anammox bioreactor.</title>
        <authorList>
            <person name="Mardanov A.V."/>
            <person name="Beletsky A.V."/>
            <person name="Ravin N.V."/>
            <person name="Botchkova E.A."/>
            <person name="Litti Y.V."/>
            <person name="Nozhevnikova A.N."/>
        </authorList>
    </citation>
    <scope>NUCLEOTIDE SEQUENCE [LARGE SCALE GENOMIC DNA]</scope>
    <source>
        <strain evidence="3">J2</strain>
    </source>
</reference>
<evidence type="ECO:0000256" key="2">
    <source>
        <dbReference type="SAM" id="Phobius"/>
    </source>
</evidence>
<evidence type="ECO:0008006" key="5">
    <source>
        <dbReference type="Google" id="ProtNLM"/>
    </source>
</evidence>
<accession>A0A533QCT6</accession>
<proteinExistence type="predicted"/>
<dbReference type="AlphaFoldDB" id="A0A533QCT6"/>
<keyword evidence="2" id="KW-1133">Transmembrane helix</keyword>
<evidence type="ECO:0000256" key="1">
    <source>
        <dbReference type="SAM" id="Coils"/>
    </source>
</evidence>
<organism evidence="3 4">
    <name type="scientific">Candidatus Jettenia ecosi</name>
    <dbReference type="NCBI Taxonomy" id="2494326"/>
    <lineage>
        <taxon>Bacteria</taxon>
        <taxon>Pseudomonadati</taxon>
        <taxon>Planctomycetota</taxon>
        <taxon>Candidatus Brocadiia</taxon>
        <taxon>Candidatus Brocadiales</taxon>
        <taxon>Candidatus Brocadiaceae</taxon>
        <taxon>Candidatus Jettenia</taxon>
    </lineage>
</organism>
<dbReference type="EMBL" id="SULG01000100">
    <property type="protein sequence ID" value="TLD40451.1"/>
    <property type="molecule type" value="Genomic_DNA"/>
</dbReference>
<evidence type="ECO:0000313" key="3">
    <source>
        <dbReference type="EMBL" id="TLD40451.1"/>
    </source>
</evidence>
<sequence length="314" mass="36841">MNQYKVKDIIHNTLHLKYLVHFFSTKKAEIKRVLYFFCLRYLVFVCVTILIIWGLKKVWYSLTDLTVFKVSPSTFSFQTPPWVTDRFSEYIKNIKTLNERYNMYENDLTQKIAEVYGEVALIKKVDSIKKIFPNTLSITLVLRKPAAVIKSGKNTYLVDDECILLPKEYYLLPNAEYDSPYIRGNRFSKLPLYGNTWDDKGIKAGVSLIKFLKANNIHNIFKILVVDVSNVCKRRSTGKSDIILWTENNTQIRWGCSSFCNEQNELSDEEKLQNLLSVARSEGTNLRQMEYIDVRWEKPVGKRWAKVDDLREER</sequence>
<feature type="coiled-coil region" evidence="1">
    <location>
        <begin position="87"/>
        <end position="114"/>
    </location>
</feature>
<keyword evidence="2" id="KW-0472">Membrane</keyword>